<comment type="caution">
    <text evidence="1">The sequence shown here is derived from an EMBL/GenBank/DDBJ whole genome shotgun (WGS) entry which is preliminary data.</text>
</comment>
<accession>A0AA38M5D6</accession>
<dbReference type="Proteomes" id="UP001168821">
    <property type="component" value="Unassembled WGS sequence"/>
</dbReference>
<name>A0AA38M5D6_9CUCU</name>
<evidence type="ECO:0000313" key="2">
    <source>
        <dbReference type="Proteomes" id="UP001168821"/>
    </source>
</evidence>
<dbReference type="EMBL" id="JALNTZ010000007">
    <property type="protein sequence ID" value="KAJ3644690.1"/>
    <property type="molecule type" value="Genomic_DNA"/>
</dbReference>
<gene>
    <name evidence="1" type="ORF">Zmor_022400</name>
</gene>
<protein>
    <submittedName>
        <fullName evidence="1">Uncharacterized protein</fullName>
    </submittedName>
</protein>
<reference evidence="1" key="1">
    <citation type="journal article" date="2023" name="G3 (Bethesda)">
        <title>Whole genome assemblies of Zophobas morio and Tenebrio molitor.</title>
        <authorList>
            <person name="Kaur S."/>
            <person name="Stinson S.A."/>
            <person name="diCenzo G.C."/>
        </authorList>
    </citation>
    <scope>NUCLEOTIDE SEQUENCE</scope>
    <source>
        <strain evidence="1">QUZm001</strain>
    </source>
</reference>
<organism evidence="1 2">
    <name type="scientific">Zophobas morio</name>
    <dbReference type="NCBI Taxonomy" id="2755281"/>
    <lineage>
        <taxon>Eukaryota</taxon>
        <taxon>Metazoa</taxon>
        <taxon>Ecdysozoa</taxon>
        <taxon>Arthropoda</taxon>
        <taxon>Hexapoda</taxon>
        <taxon>Insecta</taxon>
        <taxon>Pterygota</taxon>
        <taxon>Neoptera</taxon>
        <taxon>Endopterygota</taxon>
        <taxon>Coleoptera</taxon>
        <taxon>Polyphaga</taxon>
        <taxon>Cucujiformia</taxon>
        <taxon>Tenebrionidae</taxon>
        <taxon>Zophobas</taxon>
    </lineage>
</organism>
<sequence>MILASVTPQRSHNFKSTTPEANRFHFLQRSHFPRCSPPEANYMRHSLCRRRFEKQLQFALLRSAPQKTQSISSTAARPPERVNMSEKFITIQRKFLHALTAGACLLIRKKGSDVTARFNYLAAAHVPTLMGSIGGY</sequence>
<evidence type="ECO:0000313" key="1">
    <source>
        <dbReference type="EMBL" id="KAJ3644690.1"/>
    </source>
</evidence>
<proteinExistence type="predicted"/>
<keyword evidence="2" id="KW-1185">Reference proteome</keyword>
<dbReference type="AlphaFoldDB" id="A0AA38M5D6"/>